<reference evidence="3 4" key="1">
    <citation type="submission" date="2024-04" db="EMBL/GenBank/DDBJ databases">
        <title>Novel species of the genus Ideonella isolated from streams.</title>
        <authorList>
            <person name="Lu H."/>
        </authorList>
    </citation>
    <scope>NUCLEOTIDE SEQUENCE [LARGE SCALE GENOMIC DNA]</scope>
    <source>
        <strain evidence="3 4">DXS29W</strain>
    </source>
</reference>
<evidence type="ECO:0000313" key="4">
    <source>
        <dbReference type="Proteomes" id="UP001371218"/>
    </source>
</evidence>
<dbReference type="Gene3D" id="3.40.30.10">
    <property type="entry name" value="Glutaredoxin"/>
    <property type="match status" value="1"/>
</dbReference>
<name>A0ABU9BM50_9BURK</name>
<keyword evidence="1" id="KW-0732">Signal</keyword>
<evidence type="ECO:0000313" key="3">
    <source>
        <dbReference type="EMBL" id="MEK8031028.1"/>
    </source>
</evidence>
<accession>A0ABU9BM50</accession>
<keyword evidence="4" id="KW-1185">Reference proteome</keyword>
<dbReference type="EMBL" id="JBBUTG010000004">
    <property type="protein sequence ID" value="MEK8031028.1"/>
    <property type="molecule type" value="Genomic_DNA"/>
</dbReference>
<dbReference type="SUPFAM" id="SSF52833">
    <property type="entry name" value="Thioredoxin-like"/>
    <property type="match status" value="1"/>
</dbReference>
<gene>
    <name evidence="3" type="ORF">AACH06_09395</name>
</gene>
<dbReference type="Pfam" id="PF13098">
    <property type="entry name" value="Thioredoxin_2"/>
    <property type="match status" value="1"/>
</dbReference>
<dbReference type="InterPro" id="IPR012336">
    <property type="entry name" value="Thioredoxin-like_fold"/>
</dbReference>
<proteinExistence type="predicted"/>
<protein>
    <submittedName>
        <fullName evidence="3">Thioredoxin fold domain-containing protein</fullName>
    </submittedName>
</protein>
<feature type="signal peptide" evidence="1">
    <location>
        <begin position="1"/>
        <end position="34"/>
    </location>
</feature>
<dbReference type="PANTHER" id="PTHR32234">
    <property type="entry name" value="THIOL:DISULFIDE INTERCHANGE PROTEIN DSBD"/>
    <property type="match status" value="1"/>
</dbReference>
<dbReference type="PROSITE" id="PS51352">
    <property type="entry name" value="THIOREDOXIN_2"/>
    <property type="match status" value="1"/>
</dbReference>
<sequence>MSASTFPPSRLSFAARAVSVVCLAWAGLSLTVHSGPAVATVAPGTAQVAWLPAAADADIEKAFAQGKAEGKPVLVYWGAKWCPPCNQLKATLFNRQDFIERSKSFVAVSIDGDLPGAQKLGSRFKVRGYPTMILFNTDGAEITRLPGEADAPAVMNVLQMGLAGGRPVKTVLAEAKAGKPVSPNEWRMLAFYSWDTDEAQLVPEAERAPLLAQLASSCPATEAETATRLLLKALAGQAEGDPKAKPVITVDAALRERVKKLLADPAATRSQMDVVVNFAPSLAEALAPKPGADRQAMVAALDAALVRLQGDASLSRADRISALIGRVELARLGQPKDTLKPKLPEALVKQVRDESARADKEVTEGYERQAVITSVAYVLGQSGLWKDSDALLQASLPKSHSPYYLMSQLAGNAKKQGRTAEALSWSEQAFNKSEGPATRLQWGASYVAALVELAPQDEAQIEKTVAQLIREADGQQGAFYERSARSMQKVGDKLAAWNAKGQHKAVVERLRAQLSPVCAKLPAGDSQRASCDNVLKKA</sequence>
<dbReference type="InterPro" id="IPR036249">
    <property type="entry name" value="Thioredoxin-like_sf"/>
</dbReference>
<evidence type="ECO:0000259" key="2">
    <source>
        <dbReference type="PROSITE" id="PS51352"/>
    </source>
</evidence>
<dbReference type="PANTHER" id="PTHR32234:SF0">
    <property type="entry name" value="THIOL:DISULFIDE INTERCHANGE PROTEIN DSBD"/>
    <property type="match status" value="1"/>
</dbReference>
<evidence type="ECO:0000256" key="1">
    <source>
        <dbReference type="SAM" id="SignalP"/>
    </source>
</evidence>
<dbReference type="RefSeq" id="WP_341425394.1">
    <property type="nucleotide sequence ID" value="NZ_JBBUTG010000004.1"/>
</dbReference>
<organism evidence="3 4">
    <name type="scientific">Ideonella lacteola</name>
    <dbReference type="NCBI Taxonomy" id="2984193"/>
    <lineage>
        <taxon>Bacteria</taxon>
        <taxon>Pseudomonadati</taxon>
        <taxon>Pseudomonadota</taxon>
        <taxon>Betaproteobacteria</taxon>
        <taxon>Burkholderiales</taxon>
        <taxon>Sphaerotilaceae</taxon>
        <taxon>Ideonella</taxon>
    </lineage>
</organism>
<dbReference type="InterPro" id="IPR013766">
    <property type="entry name" value="Thioredoxin_domain"/>
</dbReference>
<comment type="caution">
    <text evidence="3">The sequence shown here is derived from an EMBL/GenBank/DDBJ whole genome shotgun (WGS) entry which is preliminary data.</text>
</comment>
<dbReference type="Proteomes" id="UP001371218">
    <property type="component" value="Unassembled WGS sequence"/>
</dbReference>
<feature type="domain" description="Thioredoxin" evidence="2">
    <location>
        <begin position="36"/>
        <end position="163"/>
    </location>
</feature>
<feature type="chain" id="PRO_5047338995" evidence="1">
    <location>
        <begin position="35"/>
        <end position="538"/>
    </location>
</feature>